<protein>
    <submittedName>
        <fullName evidence="21">Penicillin-binding protein 1A</fullName>
    </submittedName>
</protein>
<evidence type="ECO:0000256" key="7">
    <source>
        <dbReference type="ARBA" id="ARBA00022670"/>
    </source>
</evidence>
<dbReference type="GO" id="GO:0008955">
    <property type="term" value="F:peptidoglycan glycosyltransferase activity"/>
    <property type="evidence" value="ECO:0007669"/>
    <property type="project" value="UniProtKB-EC"/>
</dbReference>
<dbReference type="GO" id="GO:0009252">
    <property type="term" value="P:peptidoglycan biosynthetic process"/>
    <property type="evidence" value="ECO:0007669"/>
    <property type="project" value="UniProtKB-KW"/>
</dbReference>
<dbReference type="PANTHER" id="PTHR32282:SF11">
    <property type="entry name" value="PENICILLIN-BINDING PROTEIN 1B"/>
    <property type="match status" value="1"/>
</dbReference>
<comment type="caution">
    <text evidence="21">The sequence shown here is derived from an EMBL/GenBank/DDBJ whole genome shotgun (WGS) entry which is preliminary data.</text>
</comment>
<dbReference type="Gene3D" id="1.10.3810.10">
    <property type="entry name" value="Biosynthetic peptidoglycan transglycosylase-like"/>
    <property type="match status" value="1"/>
</dbReference>
<dbReference type="InterPro" id="IPR001264">
    <property type="entry name" value="Glyco_trans_51"/>
</dbReference>
<proteinExistence type="inferred from homology"/>
<dbReference type="AlphaFoldDB" id="A0A3D9HHF8"/>
<dbReference type="GO" id="GO:0006508">
    <property type="term" value="P:proteolysis"/>
    <property type="evidence" value="ECO:0007669"/>
    <property type="project" value="UniProtKB-KW"/>
</dbReference>
<feature type="transmembrane region" description="Helical" evidence="18">
    <location>
        <begin position="20"/>
        <end position="43"/>
    </location>
</feature>
<dbReference type="InterPro" id="IPR036950">
    <property type="entry name" value="PBP_transglycosylase"/>
</dbReference>
<comment type="catalytic activity">
    <reaction evidence="16">
        <text>Preferential cleavage: (Ac)2-L-Lys-D-Ala-|-D-Ala. Also transpeptidation of peptidyl-alanyl moieties that are N-acyl substituents of D-alanine.</text>
        <dbReference type="EC" id="3.4.16.4"/>
    </reaction>
</comment>
<dbReference type="SUPFAM" id="SSF56601">
    <property type="entry name" value="beta-lactamase/transpeptidase-like"/>
    <property type="match status" value="1"/>
</dbReference>
<keyword evidence="12" id="KW-0573">Peptidoglycan synthesis</keyword>
<comment type="similarity">
    <text evidence="3">In the C-terminal section; belongs to the transpeptidase family.</text>
</comment>
<evidence type="ECO:0000256" key="13">
    <source>
        <dbReference type="ARBA" id="ARBA00023136"/>
    </source>
</evidence>
<keyword evidence="11" id="KW-0133">Cell shape</keyword>
<evidence type="ECO:0000256" key="2">
    <source>
        <dbReference type="ARBA" id="ARBA00004752"/>
    </source>
</evidence>
<gene>
    <name evidence="21" type="ORF">DFQ02_103215</name>
</gene>
<dbReference type="EMBL" id="QRDX01000003">
    <property type="protein sequence ID" value="RED48884.1"/>
    <property type="molecule type" value="Genomic_DNA"/>
</dbReference>
<evidence type="ECO:0000256" key="12">
    <source>
        <dbReference type="ARBA" id="ARBA00022984"/>
    </source>
</evidence>
<dbReference type="GO" id="GO:0009002">
    <property type="term" value="F:serine-type D-Ala-D-Ala carboxypeptidase activity"/>
    <property type="evidence" value="ECO:0007669"/>
    <property type="project" value="UniProtKB-EC"/>
</dbReference>
<evidence type="ECO:0000256" key="18">
    <source>
        <dbReference type="SAM" id="Phobius"/>
    </source>
</evidence>
<evidence type="ECO:0000256" key="6">
    <source>
        <dbReference type="ARBA" id="ARBA00022645"/>
    </source>
</evidence>
<dbReference type="RefSeq" id="WP_116040257.1">
    <property type="nucleotide sequence ID" value="NZ_QRDX01000003.1"/>
</dbReference>
<name>A0A3D9HHF8_9FLAO</name>
<dbReference type="InterPro" id="IPR001460">
    <property type="entry name" value="PCN-bd_Tpept"/>
</dbReference>
<reference evidence="21 22" key="1">
    <citation type="submission" date="2018-07" db="EMBL/GenBank/DDBJ databases">
        <title>Genomic Encyclopedia of Type Strains, Phase III (KMG-III): the genomes of soil and plant-associated and newly described type strains.</title>
        <authorList>
            <person name="Whitman W."/>
        </authorList>
    </citation>
    <scope>NUCLEOTIDE SEQUENCE [LARGE SCALE GENOMIC DNA]</scope>
    <source>
        <strain evidence="21 22">CECT 8487</strain>
    </source>
</reference>
<dbReference type="GO" id="GO:0008658">
    <property type="term" value="F:penicillin binding"/>
    <property type="evidence" value="ECO:0007669"/>
    <property type="project" value="InterPro"/>
</dbReference>
<dbReference type="OrthoDB" id="9766909at2"/>
<dbReference type="GO" id="GO:0008360">
    <property type="term" value="P:regulation of cell shape"/>
    <property type="evidence" value="ECO:0007669"/>
    <property type="project" value="UniProtKB-KW"/>
</dbReference>
<keyword evidence="14" id="KW-0511">Multifunctional enzyme</keyword>
<evidence type="ECO:0000256" key="14">
    <source>
        <dbReference type="ARBA" id="ARBA00023268"/>
    </source>
</evidence>
<dbReference type="Proteomes" id="UP000256629">
    <property type="component" value="Unassembled WGS sequence"/>
</dbReference>
<feature type="domain" description="Penicillin-binding protein transpeptidase" evidence="19">
    <location>
        <begin position="434"/>
        <end position="692"/>
    </location>
</feature>
<keyword evidence="8" id="KW-0328">Glycosyltransferase</keyword>
<evidence type="ECO:0000313" key="21">
    <source>
        <dbReference type="EMBL" id="RED48884.1"/>
    </source>
</evidence>
<keyword evidence="6" id="KW-0121">Carboxypeptidase</keyword>
<comment type="subcellular location">
    <subcellularLocation>
        <location evidence="1">Cell membrane</location>
    </subcellularLocation>
</comment>
<comment type="similarity">
    <text evidence="4">In the N-terminal section; belongs to the glycosyltransferase 51 family.</text>
</comment>
<evidence type="ECO:0000256" key="10">
    <source>
        <dbReference type="ARBA" id="ARBA00022801"/>
    </source>
</evidence>
<comment type="catalytic activity">
    <reaction evidence="17">
        <text>[GlcNAc-(1-&gt;4)-Mur2Ac(oyl-L-Ala-gamma-D-Glu-L-Lys-D-Ala-D-Ala)](n)-di-trans,octa-cis-undecaprenyl diphosphate + beta-D-GlcNAc-(1-&gt;4)-Mur2Ac(oyl-L-Ala-gamma-D-Glu-L-Lys-D-Ala-D-Ala)-di-trans,octa-cis-undecaprenyl diphosphate = [GlcNAc-(1-&gt;4)-Mur2Ac(oyl-L-Ala-gamma-D-Glu-L-Lys-D-Ala-D-Ala)](n+1)-di-trans,octa-cis-undecaprenyl diphosphate + di-trans,octa-cis-undecaprenyl diphosphate + H(+)</text>
        <dbReference type="Rhea" id="RHEA:23708"/>
        <dbReference type="Rhea" id="RHEA-COMP:9602"/>
        <dbReference type="Rhea" id="RHEA-COMP:9603"/>
        <dbReference type="ChEBI" id="CHEBI:15378"/>
        <dbReference type="ChEBI" id="CHEBI:58405"/>
        <dbReference type="ChEBI" id="CHEBI:60033"/>
        <dbReference type="ChEBI" id="CHEBI:78435"/>
        <dbReference type="EC" id="2.4.99.28"/>
    </reaction>
</comment>
<evidence type="ECO:0000256" key="5">
    <source>
        <dbReference type="ARBA" id="ARBA00022475"/>
    </source>
</evidence>
<dbReference type="InterPro" id="IPR012338">
    <property type="entry name" value="Beta-lactam/transpept-like"/>
</dbReference>
<evidence type="ECO:0000256" key="11">
    <source>
        <dbReference type="ARBA" id="ARBA00022960"/>
    </source>
</evidence>
<dbReference type="Gene3D" id="3.40.710.10">
    <property type="entry name" value="DD-peptidase/beta-lactamase superfamily"/>
    <property type="match status" value="2"/>
</dbReference>
<evidence type="ECO:0000259" key="19">
    <source>
        <dbReference type="Pfam" id="PF00905"/>
    </source>
</evidence>
<accession>A0A3D9HHF8</accession>
<evidence type="ECO:0000259" key="20">
    <source>
        <dbReference type="Pfam" id="PF00912"/>
    </source>
</evidence>
<evidence type="ECO:0000256" key="1">
    <source>
        <dbReference type="ARBA" id="ARBA00004236"/>
    </source>
</evidence>
<dbReference type="Pfam" id="PF00912">
    <property type="entry name" value="Transgly"/>
    <property type="match status" value="1"/>
</dbReference>
<sequence length="779" mass="88252">MTPKKKKTTAPDFSKYIRWFWILFSIGVLSVVGVFLMASWGAFGEMPDHTVLENPRTNLATEIISSDGQTLGKFYFNDNRTPVGYNELPQHLVEALIATEDARFHDHSGIDARGTLRAVVKLGSGGGASTISQQLAKQLFHGEGSKNTIGRILQKVKEWIIATRLERQYTKEEIITQYCNIYDFLNNADGIRSAARIYFGKEPKELSVKESAMLVGMFKNSSLFNPRRRAELTRTRRNVVLSQMEKYGYITVQVKDSLQKTDLDLNYTPESHREGLATYFRGYLDGFMKDWIKENPKPDGTKWNLYNDGLKIYTTIDSRMQQYAEDAVQQHMPRLQAEFFHQNTPIRNPTAPFLDLTRGAIDTLMRTSMKQSERWRHMKYDLKKSDEEIKASFHKPVEMKVFEWKDGVASEIDTIMKPWDSMRYYKSFLRTGMMSMDPQTGHVKAWVGGINYRHFQYDMVKQGKRQIGSTFKPLVYTAAIDQLHYSPCDVFPDTPYCIEKLKHGNMEEWCPRNSGGEDDYGGTRTLQNALANSVNTITARLIDKVGPQPVVDLAKKLGIESDIPPVPSIALGTPDLSVYEMVGAYATFANKGVYTKPVMVTTIEDKNGTVLYQFQPETRDVLSAETAYVTVKLLEGVTEGGSGTRLRHSGAISPEYKEIITGYPYKFDNPIAGKTGTTQNQSDGWFMGMVPNLVTGVWVGAEDRAAHFASITYGQGASMALPIWGLYMKRCYNDETLNISKEEFEEPEELSIIVDCSKMTKEDIIDDNLNDAIPEELEF</sequence>
<dbReference type="GO" id="GO:0005886">
    <property type="term" value="C:plasma membrane"/>
    <property type="evidence" value="ECO:0007669"/>
    <property type="project" value="UniProtKB-SubCell"/>
</dbReference>
<keyword evidence="18" id="KW-0812">Transmembrane</keyword>
<dbReference type="GO" id="GO:0030288">
    <property type="term" value="C:outer membrane-bounded periplasmic space"/>
    <property type="evidence" value="ECO:0007669"/>
    <property type="project" value="TreeGrafter"/>
</dbReference>
<dbReference type="GO" id="GO:0071555">
    <property type="term" value="P:cell wall organization"/>
    <property type="evidence" value="ECO:0007669"/>
    <property type="project" value="UniProtKB-KW"/>
</dbReference>
<evidence type="ECO:0000256" key="8">
    <source>
        <dbReference type="ARBA" id="ARBA00022676"/>
    </source>
</evidence>
<evidence type="ECO:0000256" key="3">
    <source>
        <dbReference type="ARBA" id="ARBA00007090"/>
    </source>
</evidence>
<evidence type="ECO:0000256" key="9">
    <source>
        <dbReference type="ARBA" id="ARBA00022679"/>
    </source>
</evidence>
<dbReference type="InterPro" id="IPR050396">
    <property type="entry name" value="Glycosyltr_51/Transpeptidase"/>
</dbReference>
<organism evidence="21 22">
    <name type="scientific">Seonamhaeicola aphaedonensis</name>
    <dbReference type="NCBI Taxonomy" id="1461338"/>
    <lineage>
        <taxon>Bacteria</taxon>
        <taxon>Pseudomonadati</taxon>
        <taxon>Bacteroidota</taxon>
        <taxon>Flavobacteriia</taxon>
        <taxon>Flavobacteriales</taxon>
        <taxon>Flavobacteriaceae</taxon>
    </lineage>
</organism>
<evidence type="ECO:0000256" key="17">
    <source>
        <dbReference type="ARBA" id="ARBA00049902"/>
    </source>
</evidence>
<keyword evidence="13 18" id="KW-0472">Membrane</keyword>
<feature type="domain" description="Glycosyl transferase family 51" evidence="20">
    <location>
        <begin position="68"/>
        <end position="245"/>
    </location>
</feature>
<keyword evidence="7" id="KW-0645">Protease</keyword>
<keyword evidence="5" id="KW-1003">Cell membrane</keyword>
<keyword evidence="22" id="KW-1185">Reference proteome</keyword>
<dbReference type="SUPFAM" id="SSF53955">
    <property type="entry name" value="Lysozyme-like"/>
    <property type="match status" value="1"/>
</dbReference>
<evidence type="ECO:0000256" key="4">
    <source>
        <dbReference type="ARBA" id="ARBA00007739"/>
    </source>
</evidence>
<comment type="pathway">
    <text evidence="2">Cell wall biogenesis; peptidoglycan biosynthesis.</text>
</comment>
<evidence type="ECO:0000256" key="16">
    <source>
        <dbReference type="ARBA" id="ARBA00034000"/>
    </source>
</evidence>
<dbReference type="PANTHER" id="PTHR32282">
    <property type="entry name" value="BINDING PROTEIN TRANSPEPTIDASE, PUTATIVE-RELATED"/>
    <property type="match status" value="1"/>
</dbReference>
<keyword evidence="10" id="KW-0378">Hydrolase</keyword>
<keyword evidence="9" id="KW-0808">Transferase</keyword>
<evidence type="ECO:0000256" key="15">
    <source>
        <dbReference type="ARBA" id="ARBA00023316"/>
    </source>
</evidence>
<keyword evidence="15" id="KW-0961">Cell wall biogenesis/degradation</keyword>
<dbReference type="InterPro" id="IPR023346">
    <property type="entry name" value="Lysozyme-like_dom_sf"/>
</dbReference>
<dbReference type="Pfam" id="PF00905">
    <property type="entry name" value="Transpeptidase"/>
    <property type="match status" value="1"/>
</dbReference>
<keyword evidence="18" id="KW-1133">Transmembrane helix</keyword>
<evidence type="ECO:0000313" key="22">
    <source>
        <dbReference type="Proteomes" id="UP000256629"/>
    </source>
</evidence>